<reference evidence="2" key="1">
    <citation type="submission" date="2023-03" db="EMBL/GenBank/DDBJ databases">
        <title>Massive genome expansion in bonnet fungi (Mycena s.s.) driven by repeated elements and novel gene families across ecological guilds.</title>
        <authorList>
            <consortium name="Lawrence Berkeley National Laboratory"/>
            <person name="Harder C.B."/>
            <person name="Miyauchi S."/>
            <person name="Viragh M."/>
            <person name="Kuo A."/>
            <person name="Thoen E."/>
            <person name="Andreopoulos B."/>
            <person name="Lu D."/>
            <person name="Skrede I."/>
            <person name="Drula E."/>
            <person name="Henrissat B."/>
            <person name="Morin E."/>
            <person name="Kohler A."/>
            <person name="Barry K."/>
            <person name="LaButti K."/>
            <person name="Morin E."/>
            <person name="Salamov A."/>
            <person name="Lipzen A."/>
            <person name="Mereny Z."/>
            <person name="Hegedus B."/>
            <person name="Baldrian P."/>
            <person name="Stursova M."/>
            <person name="Weitz H."/>
            <person name="Taylor A."/>
            <person name="Grigoriev I.V."/>
            <person name="Nagy L.G."/>
            <person name="Martin F."/>
            <person name="Kauserud H."/>
        </authorList>
    </citation>
    <scope>NUCLEOTIDE SEQUENCE</scope>
    <source>
        <strain evidence="2">9284</strain>
    </source>
</reference>
<feature type="compositionally biased region" description="Basic and acidic residues" evidence="1">
    <location>
        <begin position="478"/>
        <end position="487"/>
    </location>
</feature>
<name>A0AAD7FDG0_9AGAR</name>
<proteinExistence type="predicted"/>
<dbReference type="EMBL" id="JARKIF010000021">
    <property type="protein sequence ID" value="KAJ7617380.1"/>
    <property type="molecule type" value="Genomic_DNA"/>
</dbReference>
<feature type="region of interest" description="Disordered" evidence="1">
    <location>
        <begin position="464"/>
        <end position="491"/>
    </location>
</feature>
<organism evidence="2 3">
    <name type="scientific">Roridomyces roridus</name>
    <dbReference type="NCBI Taxonomy" id="1738132"/>
    <lineage>
        <taxon>Eukaryota</taxon>
        <taxon>Fungi</taxon>
        <taxon>Dikarya</taxon>
        <taxon>Basidiomycota</taxon>
        <taxon>Agaricomycotina</taxon>
        <taxon>Agaricomycetes</taxon>
        <taxon>Agaricomycetidae</taxon>
        <taxon>Agaricales</taxon>
        <taxon>Marasmiineae</taxon>
        <taxon>Mycenaceae</taxon>
        <taxon>Roridomyces</taxon>
    </lineage>
</organism>
<evidence type="ECO:0000256" key="1">
    <source>
        <dbReference type="SAM" id="MobiDB-lite"/>
    </source>
</evidence>
<evidence type="ECO:0000313" key="2">
    <source>
        <dbReference type="EMBL" id="KAJ7617380.1"/>
    </source>
</evidence>
<evidence type="ECO:0000313" key="3">
    <source>
        <dbReference type="Proteomes" id="UP001221142"/>
    </source>
</evidence>
<feature type="region of interest" description="Disordered" evidence="1">
    <location>
        <begin position="251"/>
        <end position="280"/>
    </location>
</feature>
<keyword evidence="3" id="KW-1185">Reference proteome</keyword>
<sequence>MSLAAEVAEQLKKKISYEDYTLLQKHKYLSAGIQDVLPKELHPPGGFAKLRSAPRRVKLLEQAEEHLTFLLNTVTGSRIALDVSVVKLQSDVSAQEDMVVERLQRLLRIGHIPELCVPPMKDHHGSLLEIVLVRILQLQARVAVAKASLDAAQPPSEPSVRVARAAKARRSIIQRRGHIPYDEDAAQVILLDPDVLCYAPELKFLEAAVPKCQSMIRTLRRWQKVFSRMPQRPLLDSYEAFFIYSASGDEDVKARSPPIYSSSPPRSPSPPEPTPMAVDTPVPQVVPGYPTVDRQQPMSVATPHPAFGHPASTMPMNVAPPYVLGPQNGQMYPLTVLQNGAFTAALGFPAPRQHVYAKALQMRLQLLQQQAIHRGYPTQLSQHSLSGRYHPHQQMQPMYPAAVSNHGMPFQTAPIPALQFHPTRVPHPHYHHQQQPQQQRQHWELQMRAPPATASAARFSFPQEQPWPVSDHHHPHHGYNDRSHDDPGCSLPNFHYVDQEWEEMEMSQTEVETRRRASYHM</sequence>
<feature type="compositionally biased region" description="Pro residues" evidence="1">
    <location>
        <begin position="265"/>
        <end position="274"/>
    </location>
</feature>
<gene>
    <name evidence="2" type="ORF">FB45DRAFT_1063851</name>
</gene>
<accession>A0AAD7FDG0</accession>
<dbReference type="AlphaFoldDB" id="A0AAD7FDG0"/>
<protein>
    <submittedName>
        <fullName evidence="2">Uncharacterized protein</fullName>
    </submittedName>
</protein>
<dbReference type="Proteomes" id="UP001221142">
    <property type="component" value="Unassembled WGS sequence"/>
</dbReference>
<comment type="caution">
    <text evidence="2">The sequence shown here is derived from an EMBL/GenBank/DDBJ whole genome shotgun (WGS) entry which is preliminary data.</text>
</comment>